<dbReference type="Proteomes" id="UP000502823">
    <property type="component" value="Unassembled WGS sequence"/>
</dbReference>
<evidence type="ECO:0000313" key="2">
    <source>
        <dbReference type="EMBL" id="GFG31091.1"/>
    </source>
</evidence>
<dbReference type="EMBL" id="BLKM01007598">
    <property type="protein sequence ID" value="GFG31091.1"/>
    <property type="molecule type" value="Genomic_DNA"/>
</dbReference>
<feature type="transmembrane region" description="Helical" evidence="1">
    <location>
        <begin position="48"/>
        <end position="70"/>
    </location>
</feature>
<evidence type="ECO:0008006" key="4">
    <source>
        <dbReference type="Google" id="ProtNLM"/>
    </source>
</evidence>
<keyword evidence="1" id="KW-1133">Transmembrane helix</keyword>
<proteinExistence type="predicted"/>
<keyword evidence="3" id="KW-1185">Reference proteome</keyword>
<name>A0A6L2PEY9_COPFO</name>
<dbReference type="InParanoid" id="A0A6L2PEY9"/>
<dbReference type="AlphaFoldDB" id="A0A6L2PEY9"/>
<accession>A0A6L2PEY9</accession>
<gene>
    <name evidence="2" type="ORF">Cfor_00698</name>
</gene>
<keyword evidence="1" id="KW-0812">Transmembrane</keyword>
<evidence type="ECO:0000313" key="3">
    <source>
        <dbReference type="Proteomes" id="UP000502823"/>
    </source>
</evidence>
<evidence type="ECO:0000256" key="1">
    <source>
        <dbReference type="SAM" id="Phobius"/>
    </source>
</evidence>
<feature type="transmembrane region" description="Helical" evidence="1">
    <location>
        <begin position="142"/>
        <end position="160"/>
    </location>
</feature>
<protein>
    <recommendedName>
        <fullName evidence="4">Odorant receptor</fullName>
    </recommendedName>
</protein>
<feature type="transmembrane region" description="Helical" evidence="1">
    <location>
        <begin position="194"/>
        <end position="219"/>
    </location>
</feature>
<keyword evidence="1" id="KW-0472">Membrane</keyword>
<organism evidence="2 3">
    <name type="scientific">Coptotermes formosanus</name>
    <name type="common">Formosan subterranean termite</name>
    <dbReference type="NCBI Taxonomy" id="36987"/>
    <lineage>
        <taxon>Eukaryota</taxon>
        <taxon>Metazoa</taxon>
        <taxon>Ecdysozoa</taxon>
        <taxon>Arthropoda</taxon>
        <taxon>Hexapoda</taxon>
        <taxon>Insecta</taxon>
        <taxon>Pterygota</taxon>
        <taxon>Neoptera</taxon>
        <taxon>Polyneoptera</taxon>
        <taxon>Dictyoptera</taxon>
        <taxon>Blattodea</taxon>
        <taxon>Blattoidea</taxon>
        <taxon>Termitoidae</taxon>
        <taxon>Rhinotermitidae</taxon>
        <taxon>Coptotermes</taxon>
    </lineage>
</organism>
<sequence>LRVSDNMEANRIEKERTNFEKLFGFYVMWFRLINIPIRSQKQSCFYRIYSVLLTLNTFTVLVTITADVLLHADSVEHIMENFRVIFPVLSAMWVQLSMSFQKRATEHMMRLAAAFTWEDLQTKTCPDVSFKMTNLLPLIKPATLRILVIFFGCHICYISLRLGLGDNRPLSINAYYGLNTSNSPLYDIVNASQFLMAANCFPIFFVYTSLYVFLVTIACSQLEKLTASLLDIRQKTDTSAQHSRAEEQGQVCTPQEVFCRMQRQLNDCILHHQEILRCVKQEARLKV</sequence>
<dbReference type="OrthoDB" id="6604226at2759"/>
<feature type="non-terminal residue" evidence="2">
    <location>
        <position position="1"/>
    </location>
</feature>
<comment type="caution">
    <text evidence="2">The sequence shown here is derived from an EMBL/GenBank/DDBJ whole genome shotgun (WGS) entry which is preliminary data.</text>
</comment>
<feature type="transmembrane region" description="Helical" evidence="1">
    <location>
        <begin position="82"/>
        <end position="100"/>
    </location>
</feature>
<reference evidence="3" key="1">
    <citation type="submission" date="2020-01" db="EMBL/GenBank/DDBJ databases">
        <title>Draft genome sequence of the Termite Coptotermes fromosanus.</title>
        <authorList>
            <person name="Itakura S."/>
            <person name="Yosikawa Y."/>
            <person name="Umezawa K."/>
        </authorList>
    </citation>
    <scope>NUCLEOTIDE SEQUENCE [LARGE SCALE GENOMIC DNA]</scope>
</reference>